<feature type="domain" description="G-protein coupled receptors family 1 profile" evidence="6">
    <location>
        <begin position="16"/>
        <end position="281"/>
    </location>
</feature>
<dbReference type="PANTHER" id="PTHR46641:SF2">
    <property type="entry name" value="FMRFAMIDE RECEPTOR"/>
    <property type="match status" value="1"/>
</dbReference>
<dbReference type="AlphaFoldDB" id="R7V8X0"/>
<dbReference type="EnsemblMetazoa" id="CapteT104399">
    <property type="protein sequence ID" value="CapteP104399"/>
    <property type="gene ID" value="CapteG104399"/>
</dbReference>
<feature type="transmembrane region" description="Helical" evidence="5">
    <location>
        <begin position="174"/>
        <end position="198"/>
    </location>
</feature>
<feature type="transmembrane region" description="Helical" evidence="5">
    <location>
        <begin position="260"/>
        <end position="284"/>
    </location>
</feature>
<dbReference type="EMBL" id="AMQN01004574">
    <property type="status" value="NOT_ANNOTATED_CDS"/>
    <property type="molecule type" value="Genomic_DNA"/>
</dbReference>
<evidence type="ECO:0000256" key="4">
    <source>
        <dbReference type="ARBA" id="ARBA00023136"/>
    </source>
</evidence>
<evidence type="ECO:0000313" key="7">
    <source>
        <dbReference type="EMBL" id="ELU15288.1"/>
    </source>
</evidence>
<reference evidence="8" key="3">
    <citation type="submission" date="2015-06" db="UniProtKB">
        <authorList>
            <consortium name="EnsemblMetazoa"/>
        </authorList>
    </citation>
    <scope>IDENTIFICATION</scope>
</reference>
<evidence type="ECO:0000256" key="2">
    <source>
        <dbReference type="ARBA" id="ARBA00022692"/>
    </source>
</evidence>
<evidence type="ECO:0000256" key="3">
    <source>
        <dbReference type="ARBA" id="ARBA00022989"/>
    </source>
</evidence>
<keyword evidence="2 5" id="KW-0812">Transmembrane</keyword>
<proteinExistence type="predicted"/>
<name>R7V8X0_CAPTE</name>
<keyword evidence="4 5" id="KW-0472">Membrane</keyword>
<evidence type="ECO:0000256" key="1">
    <source>
        <dbReference type="ARBA" id="ARBA00004370"/>
    </source>
</evidence>
<comment type="subcellular location">
    <subcellularLocation>
        <location evidence="1">Membrane</location>
    </subcellularLocation>
</comment>
<protein>
    <recommendedName>
        <fullName evidence="6">G-protein coupled receptors family 1 profile domain-containing protein</fullName>
    </recommendedName>
</protein>
<evidence type="ECO:0000313" key="9">
    <source>
        <dbReference type="Proteomes" id="UP000014760"/>
    </source>
</evidence>
<sequence>MGIRLPGILCFLGIVGNLLALLVLSRDTSRSASLMSLKALALSDLILLVCAVVQQIVPLWCLEALSRDALCLHQGFLRVYSWPVLCAAQMASIWFTVLVSAERFIAICRPLSAPRLCTFSRVRTSIITITLASVFFNVVKFFEFETLPEFTPELNATRFILSPTWLRQDQIYRYLYNTVLFCLVIYALPLSVLTVLNVKIVRRIKQARKEWQLLNRSQKREMKATTLPLVIVLVYFICGTQSLLSFILDAVFVDFSPWLQIYTAFVNLLVIFNSAVNFFLMYCFGSRFRRLLKDTLCCTRVDRHNSFHSSSQRMLPSK</sequence>
<dbReference type="SUPFAM" id="SSF81321">
    <property type="entry name" value="Family A G protein-coupled receptor-like"/>
    <property type="match status" value="1"/>
</dbReference>
<dbReference type="OMA" id="WEYTINF"/>
<dbReference type="Proteomes" id="UP000014760">
    <property type="component" value="Unassembled WGS sequence"/>
</dbReference>
<feature type="transmembrane region" description="Helical" evidence="5">
    <location>
        <begin position="226"/>
        <end position="248"/>
    </location>
</feature>
<organism evidence="7">
    <name type="scientific">Capitella teleta</name>
    <name type="common">Polychaete worm</name>
    <dbReference type="NCBI Taxonomy" id="283909"/>
    <lineage>
        <taxon>Eukaryota</taxon>
        <taxon>Metazoa</taxon>
        <taxon>Spiralia</taxon>
        <taxon>Lophotrochozoa</taxon>
        <taxon>Annelida</taxon>
        <taxon>Polychaeta</taxon>
        <taxon>Sedentaria</taxon>
        <taxon>Scolecida</taxon>
        <taxon>Capitellidae</taxon>
        <taxon>Capitella</taxon>
    </lineage>
</organism>
<accession>R7V8X0</accession>
<dbReference type="GO" id="GO:0004930">
    <property type="term" value="F:G protein-coupled receptor activity"/>
    <property type="evidence" value="ECO:0007669"/>
    <property type="project" value="InterPro"/>
</dbReference>
<gene>
    <name evidence="7" type="ORF">CAPTEDRAFT_104399</name>
</gene>
<keyword evidence="3 5" id="KW-1133">Transmembrane helix</keyword>
<evidence type="ECO:0000313" key="8">
    <source>
        <dbReference type="EnsemblMetazoa" id="CapteP104399"/>
    </source>
</evidence>
<dbReference type="PRINTS" id="PR00237">
    <property type="entry name" value="GPCRRHODOPSN"/>
</dbReference>
<reference evidence="9" key="1">
    <citation type="submission" date="2012-12" db="EMBL/GenBank/DDBJ databases">
        <authorList>
            <person name="Hellsten U."/>
            <person name="Grimwood J."/>
            <person name="Chapman J.A."/>
            <person name="Shapiro H."/>
            <person name="Aerts A."/>
            <person name="Otillar R.P."/>
            <person name="Terry A.Y."/>
            <person name="Boore J.L."/>
            <person name="Simakov O."/>
            <person name="Marletaz F."/>
            <person name="Cho S.-J."/>
            <person name="Edsinger-Gonzales E."/>
            <person name="Havlak P."/>
            <person name="Kuo D.-H."/>
            <person name="Larsson T."/>
            <person name="Lv J."/>
            <person name="Arendt D."/>
            <person name="Savage R."/>
            <person name="Osoegawa K."/>
            <person name="de Jong P."/>
            <person name="Lindberg D.R."/>
            <person name="Seaver E.C."/>
            <person name="Weisblat D.A."/>
            <person name="Putnam N.H."/>
            <person name="Grigoriev I.V."/>
            <person name="Rokhsar D.S."/>
        </authorList>
    </citation>
    <scope>NUCLEOTIDE SEQUENCE</scope>
    <source>
        <strain evidence="9">I ESC-2004</strain>
    </source>
</reference>
<feature type="transmembrane region" description="Helical" evidence="5">
    <location>
        <begin position="6"/>
        <end position="25"/>
    </location>
</feature>
<dbReference type="GO" id="GO:0016020">
    <property type="term" value="C:membrane"/>
    <property type="evidence" value="ECO:0007669"/>
    <property type="project" value="UniProtKB-SubCell"/>
</dbReference>
<dbReference type="CDD" id="cd14978">
    <property type="entry name" value="7tmA_FMRFamide_R-like"/>
    <property type="match status" value="1"/>
</dbReference>
<dbReference type="InterPro" id="IPR052954">
    <property type="entry name" value="GPCR-Ligand_Int"/>
</dbReference>
<dbReference type="EMBL" id="KB293867">
    <property type="protein sequence ID" value="ELU15288.1"/>
    <property type="molecule type" value="Genomic_DNA"/>
</dbReference>
<feature type="transmembrane region" description="Helical" evidence="5">
    <location>
        <begin position="80"/>
        <end position="101"/>
    </location>
</feature>
<dbReference type="InterPro" id="IPR017452">
    <property type="entry name" value="GPCR_Rhodpsn_7TM"/>
</dbReference>
<dbReference type="STRING" id="283909.R7V8X0"/>
<dbReference type="OrthoDB" id="6281784at2759"/>
<feature type="transmembrane region" description="Helical" evidence="5">
    <location>
        <begin position="122"/>
        <end position="142"/>
    </location>
</feature>
<evidence type="ECO:0000256" key="5">
    <source>
        <dbReference type="SAM" id="Phobius"/>
    </source>
</evidence>
<dbReference type="Gene3D" id="1.20.1070.10">
    <property type="entry name" value="Rhodopsin 7-helix transmembrane proteins"/>
    <property type="match status" value="1"/>
</dbReference>
<dbReference type="Pfam" id="PF00001">
    <property type="entry name" value="7tm_1"/>
    <property type="match status" value="1"/>
</dbReference>
<keyword evidence="9" id="KW-1185">Reference proteome</keyword>
<dbReference type="PANTHER" id="PTHR46641">
    <property type="entry name" value="FMRFAMIDE RECEPTOR-RELATED"/>
    <property type="match status" value="1"/>
</dbReference>
<dbReference type="HOGENOM" id="CLU_009579_24_7_1"/>
<dbReference type="InterPro" id="IPR000276">
    <property type="entry name" value="GPCR_Rhodpsn"/>
</dbReference>
<dbReference type="PROSITE" id="PS50262">
    <property type="entry name" value="G_PROTEIN_RECEP_F1_2"/>
    <property type="match status" value="1"/>
</dbReference>
<feature type="transmembrane region" description="Helical" evidence="5">
    <location>
        <begin position="37"/>
        <end position="60"/>
    </location>
</feature>
<evidence type="ECO:0000259" key="6">
    <source>
        <dbReference type="PROSITE" id="PS50262"/>
    </source>
</evidence>
<reference evidence="7 9" key="2">
    <citation type="journal article" date="2013" name="Nature">
        <title>Insights into bilaterian evolution from three spiralian genomes.</title>
        <authorList>
            <person name="Simakov O."/>
            <person name="Marletaz F."/>
            <person name="Cho S.J."/>
            <person name="Edsinger-Gonzales E."/>
            <person name="Havlak P."/>
            <person name="Hellsten U."/>
            <person name="Kuo D.H."/>
            <person name="Larsson T."/>
            <person name="Lv J."/>
            <person name="Arendt D."/>
            <person name="Savage R."/>
            <person name="Osoegawa K."/>
            <person name="de Jong P."/>
            <person name="Grimwood J."/>
            <person name="Chapman J.A."/>
            <person name="Shapiro H."/>
            <person name="Aerts A."/>
            <person name="Otillar R.P."/>
            <person name="Terry A.Y."/>
            <person name="Boore J.L."/>
            <person name="Grigoriev I.V."/>
            <person name="Lindberg D.R."/>
            <person name="Seaver E.C."/>
            <person name="Weisblat D.A."/>
            <person name="Putnam N.H."/>
            <person name="Rokhsar D.S."/>
        </authorList>
    </citation>
    <scope>NUCLEOTIDE SEQUENCE</scope>
    <source>
        <strain evidence="7 9">I ESC-2004</strain>
    </source>
</reference>